<evidence type="ECO:0000256" key="2">
    <source>
        <dbReference type="ARBA" id="ARBA00022448"/>
    </source>
</evidence>
<dbReference type="SUPFAM" id="SSF56935">
    <property type="entry name" value="Porins"/>
    <property type="match status" value="1"/>
</dbReference>
<evidence type="ECO:0000256" key="13">
    <source>
        <dbReference type="SAM" id="SignalP"/>
    </source>
</evidence>
<dbReference type="Gene3D" id="2.40.170.20">
    <property type="entry name" value="TonB-dependent receptor, beta-barrel domain"/>
    <property type="match status" value="1"/>
</dbReference>
<dbReference type="InterPro" id="IPR000531">
    <property type="entry name" value="Beta-barrel_TonB"/>
</dbReference>
<evidence type="ECO:0000313" key="16">
    <source>
        <dbReference type="EMBL" id="XDO95608.1"/>
    </source>
</evidence>
<feature type="domain" description="TonB-dependent receptor plug" evidence="15">
    <location>
        <begin position="51"/>
        <end position="160"/>
    </location>
</feature>
<keyword evidence="4" id="KW-0410">Iron transport</keyword>
<feature type="signal peptide" evidence="13">
    <location>
        <begin position="1"/>
        <end position="19"/>
    </location>
</feature>
<dbReference type="CDD" id="cd01347">
    <property type="entry name" value="ligand_gated_channel"/>
    <property type="match status" value="1"/>
</dbReference>
<keyword evidence="16" id="KW-0675">Receptor</keyword>
<dbReference type="Pfam" id="PF07715">
    <property type="entry name" value="Plug"/>
    <property type="match status" value="1"/>
</dbReference>
<dbReference type="InterPro" id="IPR036942">
    <property type="entry name" value="Beta-barrel_TonB_sf"/>
</dbReference>
<sequence length="737" mass="80060">MKSILKVALLAGAAQVAFASGAVAQSAAPATETSFDIEQVVVTARRREESLKDVPVSVSALGAERLEAMGAADITTLQQQTPNATVQVARGSNSTLISFIRGVGQQDPLWGFEPGVGLYVDDVYVARPQGAVLDIFDIERIEVLRGPQGTLYGRNTIGGAIKYVTKKLDLTRPQFSARGSLGSYDQRDIVVTGSVPLTDKLAIGGSVASYDRDGFGKNLNTGEEHYDKDVFAYRASAEYAPTDDLFFRFAYDKVEDNSNPRHGHRETAGVGADAAVLGDVYDTRAGITGKNKVDTEGWSLTGQWNVNDVITLKSITAGRESYTDTIIDFDNTPAPTLDIPAFYADEQFSQEFQVQFATDRVQGVAGVYYMNGYAKGAFDTVAGNLGLSINSSGKVSTTSLAAFADVSFDITDRLKASVGGRWTQDSKNANVFRAFYLGATRSPVLGGPARAILQTRTNYTAEKDFEEFTPRISVSYELSDDLTAYASYSDGFKSGGWDMRGDAFLTPQTVNGYEPETVKAYEIGLKGSLFDRRLQFSSAWFYSDYKDQQITTQQVATAPQVGIASIVDNAGASTIWGLEFEGAAYLSRSLTANFAVGYLNAEFDEFITNITGTPVDISNTREFQNSPELSGFLGVTYKTALAGGTLRVTPSLSYRDDYHLFDVADPILDQKAYTLVDLGVVWDAPGDQWQVGVYGKNLTDKEYRVGGYSFPGATYNNSIIGFYGPPRTWTATIQYKF</sequence>
<evidence type="ECO:0000259" key="15">
    <source>
        <dbReference type="Pfam" id="PF07715"/>
    </source>
</evidence>
<keyword evidence="3 11" id="KW-1134">Transmembrane beta strand</keyword>
<dbReference type="PROSITE" id="PS52016">
    <property type="entry name" value="TONB_DEPENDENT_REC_3"/>
    <property type="match status" value="1"/>
</dbReference>
<name>A0AB39KPP7_9CAUL</name>
<dbReference type="PANTHER" id="PTHR32552:SF81">
    <property type="entry name" value="TONB-DEPENDENT OUTER MEMBRANE RECEPTOR"/>
    <property type="match status" value="1"/>
</dbReference>
<dbReference type="RefSeq" id="WP_369058456.1">
    <property type="nucleotide sequence ID" value="NZ_CP158375.1"/>
</dbReference>
<keyword evidence="9 11" id="KW-0472">Membrane</keyword>
<feature type="domain" description="TonB-dependent receptor-like beta-barrel" evidence="14">
    <location>
        <begin position="279"/>
        <end position="698"/>
    </location>
</feature>
<gene>
    <name evidence="16" type="ORF">ABOZ73_12420</name>
</gene>
<evidence type="ECO:0000256" key="5">
    <source>
        <dbReference type="ARBA" id="ARBA00022692"/>
    </source>
</evidence>
<dbReference type="InterPro" id="IPR039426">
    <property type="entry name" value="TonB-dep_rcpt-like"/>
</dbReference>
<keyword evidence="7" id="KW-0406">Ion transport</keyword>
<dbReference type="AlphaFoldDB" id="A0AB39KPP7"/>
<evidence type="ECO:0000259" key="14">
    <source>
        <dbReference type="Pfam" id="PF00593"/>
    </source>
</evidence>
<keyword evidence="8 12" id="KW-0798">TonB box</keyword>
<keyword evidence="5 11" id="KW-0812">Transmembrane</keyword>
<evidence type="ECO:0000256" key="3">
    <source>
        <dbReference type="ARBA" id="ARBA00022452"/>
    </source>
</evidence>
<comment type="subcellular location">
    <subcellularLocation>
        <location evidence="1 11">Cell outer membrane</location>
        <topology evidence="1 11">Multi-pass membrane protein</topology>
    </subcellularLocation>
</comment>
<comment type="similarity">
    <text evidence="11 12">Belongs to the TonB-dependent receptor family.</text>
</comment>
<dbReference type="EMBL" id="CP158375">
    <property type="protein sequence ID" value="XDO95608.1"/>
    <property type="molecule type" value="Genomic_DNA"/>
</dbReference>
<dbReference type="InterPro" id="IPR012910">
    <property type="entry name" value="Plug_dom"/>
</dbReference>
<evidence type="ECO:0000256" key="12">
    <source>
        <dbReference type="RuleBase" id="RU003357"/>
    </source>
</evidence>
<reference evidence="16" key="1">
    <citation type="submission" date="2024-06" db="EMBL/GenBank/DDBJ databases">
        <title>Caulobacter inopinatus, sp. nov.</title>
        <authorList>
            <person name="Donachie S.P."/>
        </authorList>
    </citation>
    <scope>NUCLEOTIDE SEQUENCE</scope>
    <source>
        <strain evidence="16">73W</strain>
    </source>
</reference>
<protein>
    <submittedName>
        <fullName evidence="16">TonB-dependent receptor</fullName>
    </submittedName>
</protein>
<dbReference type="GO" id="GO:0006826">
    <property type="term" value="P:iron ion transport"/>
    <property type="evidence" value="ECO:0007669"/>
    <property type="project" value="UniProtKB-KW"/>
</dbReference>
<evidence type="ECO:0000256" key="7">
    <source>
        <dbReference type="ARBA" id="ARBA00023065"/>
    </source>
</evidence>
<keyword evidence="13" id="KW-0732">Signal</keyword>
<dbReference type="Pfam" id="PF00593">
    <property type="entry name" value="TonB_dep_Rec_b-barrel"/>
    <property type="match status" value="1"/>
</dbReference>
<evidence type="ECO:0000256" key="6">
    <source>
        <dbReference type="ARBA" id="ARBA00023004"/>
    </source>
</evidence>
<evidence type="ECO:0000256" key="1">
    <source>
        <dbReference type="ARBA" id="ARBA00004571"/>
    </source>
</evidence>
<evidence type="ECO:0000256" key="8">
    <source>
        <dbReference type="ARBA" id="ARBA00023077"/>
    </source>
</evidence>
<evidence type="ECO:0000256" key="11">
    <source>
        <dbReference type="PROSITE-ProRule" id="PRU01360"/>
    </source>
</evidence>
<accession>A0AB39KPP7</accession>
<evidence type="ECO:0000256" key="9">
    <source>
        <dbReference type="ARBA" id="ARBA00023136"/>
    </source>
</evidence>
<proteinExistence type="inferred from homology"/>
<keyword evidence="10 11" id="KW-0998">Cell outer membrane</keyword>
<dbReference type="GO" id="GO:0009279">
    <property type="term" value="C:cell outer membrane"/>
    <property type="evidence" value="ECO:0007669"/>
    <property type="project" value="UniProtKB-SubCell"/>
</dbReference>
<keyword evidence="2 11" id="KW-0813">Transport</keyword>
<evidence type="ECO:0000256" key="10">
    <source>
        <dbReference type="ARBA" id="ARBA00023237"/>
    </source>
</evidence>
<feature type="chain" id="PRO_5044195174" evidence="13">
    <location>
        <begin position="20"/>
        <end position="737"/>
    </location>
</feature>
<evidence type="ECO:0000256" key="4">
    <source>
        <dbReference type="ARBA" id="ARBA00022496"/>
    </source>
</evidence>
<keyword evidence="6" id="KW-0408">Iron</keyword>
<dbReference type="PANTHER" id="PTHR32552">
    <property type="entry name" value="FERRICHROME IRON RECEPTOR-RELATED"/>
    <property type="match status" value="1"/>
</dbReference>
<organism evidence="16">
    <name type="scientific">Caulobacter sp. 73W</name>
    <dbReference type="NCBI Taxonomy" id="3161137"/>
    <lineage>
        <taxon>Bacteria</taxon>
        <taxon>Pseudomonadati</taxon>
        <taxon>Pseudomonadota</taxon>
        <taxon>Alphaproteobacteria</taxon>
        <taxon>Caulobacterales</taxon>
        <taxon>Caulobacteraceae</taxon>
        <taxon>Caulobacter</taxon>
    </lineage>
</organism>